<name>A0A7G8P6T2_9MYCO</name>
<protein>
    <submittedName>
        <fullName evidence="1">Uncharacterized protein</fullName>
    </submittedName>
</protein>
<evidence type="ECO:0000313" key="2">
    <source>
        <dbReference type="Proteomes" id="UP000515498"/>
    </source>
</evidence>
<dbReference type="EMBL" id="CP059894">
    <property type="protein sequence ID" value="QNJ90048.1"/>
    <property type="molecule type" value="Genomic_DNA"/>
</dbReference>
<dbReference type="Proteomes" id="UP000515498">
    <property type="component" value="Chromosome"/>
</dbReference>
<proteinExistence type="predicted"/>
<reference evidence="1 2" key="1">
    <citation type="submission" date="2020-07" db="EMBL/GenBank/DDBJ databases">
        <title>Draft genome sequence of four isobutane-metabolizing strains capable of cometabolically degrading diverse ether contaminants.</title>
        <authorList>
            <person name="Chen W."/>
            <person name="Faulkner N."/>
            <person name="Smith C."/>
            <person name="Hyman M."/>
        </authorList>
    </citation>
    <scope>NUCLEOTIDE SEQUENCE [LARGE SCALE GENOMIC DNA]</scope>
    <source>
        <strain evidence="1 2">2A</strain>
    </source>
</reference>
<dbReference type="KEGG" id="mflu:HZU40_17200"/>
<accession>A0A7G8P6T2</accession>
<evidence type="ECO:0000313" key="1">
    <source>
        <dbReference type="EMBL" id="QNJ90048.1"/>
    </source>
</evidence>
<sequence>MATPPNPGHIKESTKLGAVPNAGLYTQTVLAPVFQLMGVALVVEDVRSARRRLDRLTTRFREIDLETKLEIKRMDREVYDESGGVRGDVDFHDLFAAPFLMIQAVTSSLTDKANALADQQDEYHGRGWTTWIGPVSLLLGV</sequence>
<organism evidence="1 2">
    <name type="scientific">Mycolicibacterium fluoranthenivorans</name>
    <dbReference type="NCBI Taxonomy" id="258505"/>
    <lineage>
        <taxon>Bacteria</taxon>
        <taxon>Bacillati</taxon>
        <taxon>Actinomycetota</taxon>
        <taxon>Actinomycetes</taxon>
        <taxon>Mycobacteriales</taxon>
        <taxon>Mycobacteriaceae</taxon>
        <taxon>Mycolicibacterium</taxon>
    </lineage>
</organism>
<dbReference type="RefSeq" id="WP_187095198.1">
    <property type="nucleotide sequence ID" value="NZ_CP059894.1"/>
</dbReference>
<gene>
    <name evidence="1" type="ORF">HZU40_17200</name>
</gene>
<dbReference type="AlphaFoldDB" id="A0A7G8P6T2"/>